<evidence type="ECO:0008006" key="3">
    <source>
        <dbReference type="Google" id="ProtNLM"/>
    </source>
</evidence>
<dbReference type="STRING" id="690879.TSACC_2902"/>
<accession>A0A146G506</accession>
<dbReference type="EMBL" id="BDCO01000002">
    <property type="protein sequence ID" value="GAT32503.1"/>
    <property type="molecule type" value="Genomic_DNA"/>
</dbReference>
<protein>
    <recommendedName>
        <fullName evidence="3">Concanavalin A-like lectin/glucanases superfamily protein</fullName>
    </recommendedName>
</protein>
<proteinExistence type="predicted"/>
<evidence type="ECO:0000313" key="1">
    <source>
        <dbReference type="EMBL" id="GAT32503.1"/>
    </source>
</evidence>
<dbReference type="Proteomes" id="UP000076023">
    <property type="component" value="Unassembled WGS sequence"/>
</dbReference>
<comment type="caution">
    <text evidence="1">The sequence shown here is derived from an EMBL/GenBank/DDBJ whole genome shotgun (WGS) entry which is preliminary data.</text>
</comment>
<dbReference type="InParanoid" id="A0A146G506"/>
<name>A0A146G506_TERSA</name>
<gene>
    <name evidence="1" type="ORF">TSACC_2902</name>
</gene>
<evidence type="ECO:0000313" key="2">
    <source>
        <dbReference type="Proteomes" id="UP000076023"/>
    </source>
</evidence>
<dbReference type="AlphaFoldDB" id="A0A146G506"/>
<organism evidence="1 2">
    <name type="scientific">Terrimicrobium sacchariphilum</name>
    <dbReference type="NCBI Taxonomy" id="690879"/>
    <lineage>
        <taxon>Bacteria</taxon>
        <taxon>Pseudomonadati</taxon>
        <taxon>Verrucomicrobiota</taxon>
        <taxon>Terrimicrobiia</taxon>
        <taxon>Terrimicrobiales</taxon>
        <taxon>Terrimicrobiaceae</taxon>
        <taxon>Terrimicrobium</taxon>
    </lineage>
</organism>
<reference evidence="2" key="1">
    <citation type="journal article" date="2017" name="Genome Announc.">
        <title>Draft Genome Sequence of Terrimicrobium sacchariphilum NM-5T, a Facultative Anaerobic Soil Bacterium of the Class Spartobacteria.</title>
        <authorList>
            <person name="Qiu Y.L."/>
            <person name="Tourlousse D.M."/>
            <person name="Matsuura N."/>
            <person name="Ohashi A."/>
            <person name="Sekiguchi Y."/>
        </authorList>
    </citation>
    <scope>NUCLEOTIDE SEQUENCE [LARGE SCALE GENOMIC DNA]</scope>
    <source>
        <strain evidence="2">NM-5</strain>
    </source>
</reference>
<keyword evidence="2" id="KW-1185">Reference proteome</keyword>
<sequence length="271" mass="28184">MAVPWRSSGRMDADVRGYCDRTGATASTAINNFARGLKGMGMWENFACFLMPQTQSIGSGSFLPCFGGSGAGITGTLINGPTWGLQGITFPFSSYIDVSGANSLFRNKGAGWVCAVYSDGDPSGGDSGRSVVWFSTGINTAVRLALWSRRNMTYSVGLSRRLDTEGVVESSSGTAPGTGFHYHDCVAQWSANTLASRIDGAANPVGAFSSAGVTADIASASVRIGSSAPGANRFSGIISMIAFSDRAVTLATSEAFRSLYKSTVGRELGLP</sequence>